<evidence type="ECO:0000256" key="2">
    <source>
        <dbReference type="ARBA" id="ARBA00022475"/>
    </source>
</evidence>
<accession>A0A6N7SAC8</accession>
<dbReference type="Pfam" id="PF03788">
    <property type="entry name" value="LrgA"/>
    <property type="match status" value="1"/>
</dbReference>
<dbReference type="EMBL" id="WKPI01000032">
    <property type="protein sequence ID" value="MSC34315.1"/>
    <property type="molecule type" value="Genomic_DNA"/>
</dbReference>
<feature type="transmembrane region" description="Helical" evidence="6">
    <location>
        <begin position="31"/>
        <end position="47"/>
    </location>
</feature>
<evidence type="ECO:0000256" key="5">
    <source>
        <dbReference type="ARBA" id="ARBA00023136"/>
    </source>
</evidence>
<protein>
    <submittedName>
        <fullName evidence="7">CidA/LrgA family protein</fullName>
    </submittedName>
</protein>
<evidence type="ECO:0000256" key="4">
    <source>
        <dbReference type="ARBA" id="ARBA00022989"/>
    </source>
</evidence>
<comment type="subcellular location">
    <subcellularLocation>
        <location evidence="1">Cell membrane</location>
        <topology evidence="1">Multi-pass membrane protein</topology>
    </subcellularLocation>
</comment>
<keyword evidence="10" id="KW-1185">Reference proteome</keyword>
<dbReference type="AlphaFoldDB" id="A0A6N7SAC8"/>
<organism evidence="7 9">
    <name type="scientific">Holdemania massiliensis</name>
    <dbReference type="NCBI Taxonomy" id="1468449"/>
    <lineage>
        <taxon>Bacteria</taxon>
        <taxon>Bacillati</taxon>
        <taxon>Bacillota</taxon>
        <taxon>Erysipelotrichia</taxon>
        <taxon>Erysipelotrichales</taxon>
        <taxon>Erysipelotrichaceae</taxon>
        <taxon>Holdemania</taxon>
    </lineage>
</organism>
<dbReference type="GO" id="GO:0005886">
    <property type="term" value="C:plasma membrane"/>
    <property type="evidence" value="ECO:0007669"/>
    <property type="project" value="UniProtKB-SubCell"/>
</dbReference>
<evidence type="ECO:0000256" key="6">
    <source>
        <dbReference type="SAM" id="Phobius"/>
    </source>
</evidence>
<evidence type="ECO:0000256" key="3">
    <source>
        <dbReference type="ARBA" id="ARBA00022692"/>
    </source>
</evidence>
<feature type="transmembrane region" description="Helical" evidence="6">
    <location>
        <begin position="59"/>
        <end position="81"/>
    </location>
</feature>
<dbReference type="RefSeq" id="WP_154239907.1">
    <property type="nucleotide sequence ID" value="NZ_WKPI01000032.1"/>
</dbReference>
<evidence type="ECO:0000313" key="9">
    <source>
        <dbReference type="Proteomes" id="UP000433575"/>
    </source>
</evidence>
<dbReference type="OrthoDB" id="3176438at2"/>
<keyword evidence="3 6" id="KW-0812">Transmembrane</keyword>
<dbReference type="Proteomes" id="UP000433575">
    <property type="component" value="Unassembled WGS sequence"/>
</dbReference>
<reference evidence="9 10" key="1">
    <citation type="journal article" date="2019" name="Nat. Med.">
        <title>A library of human gut bacterial isolates paired with longitudinal multiomics data enables mechanistic microbiome research.</title>
        <authorList>
            <person name="Poyet M."/>
            <person name="Groussin M."/>
            <person name="Gibbons S.M."/>
            <person name="Avila-Pacheco J."/>
            <person name="Jiang X."/>
            <person name="Kearney S.M."/>
            <person name="Perrotta A.R."/>
            <person name="Berdy B."/>
            <person name="Zhao S."/>
            <person name="Lieberman T.D."/>
            <person name="Swanson P.K."/>
            <person name="Smith M."/>
            <person name="Roesemann S."/>
            <person name="Alexander J.E."/>
            <person name="Rich S.A."/>
            <person name="Livny J."/>
            <person name="Vlamakis H."/>
            <person name="Clish C."/>
            <person name="Bullock K."/>
            <person name="Deik A."/>
            <person name="Scott J."/>
            <person name="Pierce K.A."/>
            <person name="Xavier R.J."/>
            <person name="Alm E.J."/>
        </authorList>
    </citation>
    <scope>NUCLEOTIDE SEQUENCE [LARGE SCALE GENOMIC DNA]</scope>
    <source>
        <strain evidence="7 9">BIOML-A4</strain>
        <strain evidence="8 10">BIOML-A5</strain>
    </source>
</reference>
<proteinExistence type="predicted"/>
<dbReference type="PANTHER" id="PTHR33931:SF2">
    <property type="entry name" value="HOLIN-LIKE PROTEIN CIDA"/>
    <property type="match status" value="1"/>
</dbReference>
<sequence>MKILKQIAIVFLLCWLGEVISALLPFAFPGSIVAMLLLVACLSFSILRVEDISGVAGFLLANMAFFFIPAGVSILDSFAAIQNDLLPILLVIVLSTLITALVTGGSICLITRFQKRRIPR</sequence>
<feature type="transmembrane region" description="Helical" evidence="6">
    <location>
        <begin position="87"/>
        <end position="110"/>
    </location>
</feature>
<evidence type="ECO:0000313" key="10">
    <source>
        <dbReference type="Proteomes" id="UP000480929"/>
    </source>
</evidence>
<evidence type="ECO:0000313" key="7">
    <source>
        <dbReference type="EMBL" id="MSA90585.1"/>
    </source>
</evidence>
<keyword evidence="5 6" id="KW-0472">Membrane</keyword>
<evidence type="ECO:0000256" key="1">
    <source>
        <dbReference type="ARBA" id="ARBA00004651"/>
    </source>
</evidence>
<dbReference type="InterPro" id="IPR005538">
    <property type="entry name" value="LrgA/CidA"/>
</dbReference>
<comment type="caution">
    <text evidence="7">The sequence shown here is derived from an EMBL/GenBank/DDBJ whole genome shotgun (WGS) entry which is preliminary data.</text>
</comment>
<dbReference type="PANTHER" id="PTHR33931">
    <property type="entry name" value="HOLIN-LIKE PROTEIN CIDA-RELATED"/>
    <property type="match status" value="1"/>
</dbReference>
<keyword evidence="2" id="KW-1003">Cell membrane</keyword>
<name>A0A6N7SAC8_9FIRM</name>
<keyword evidence="4 6" id="KW-1133">Transmembrane helix</keyword>
<evidence type="ECO:0000313" key="8">
    <source>
        <dbReference type="EMBL" id="MSC34315.1"/>
    </source>
</evidence>
<gene>
    <name evidence="8" type="ORF">GKD88_14400</name>
    <name evidence="7" type="ORF">GKE08_14730</name>
</gene>
<dbReference type="EMBL" id="WKPJ01000030">
    <property type="protein sequence ID" value="MSA90585.1"/>
    <property type="molecule type" value="Genomic_DNA"/>
</dbReference>
<dbReference type="Proteomes" id="UP000480929">
    <property type="component" value="Unassembled WGS sequence"/>
</dbReference>